<keyword evidence="8" id="KW-0012">Acyltransferase</keyword>
<evidence type="ECO:0000256" key="6">
    <source>
        <dbReference type="ARBA" id="ARBA00022989"/>
    </source>
</evidence>
<keyword evidence="3" id="KW-1003">Cell membrane</keyword>
<protein>
    <recommendedName>
        <fullName evidence="11">MBOAT family protein</fullName>
    </recommendedName>
</protein>
<feature type="transmembrane region" description="Helical" evidence="9">
    <location>
        <begin position="83"/>
        <end position="103"/>
    </location>
</feature>
<sequence length="404" mass="46047">WVVGMEEGLVVRNRLLGIVVFLLIPLTYFKYKHFLYNEIIVPIVGASTVSFGVALPLGISFMTFTIVSYVVDVYKKRFPPAQSFFHIFAYVLYFPRLIAGPIIRPSELIPQLLRNKSTTMGSVGFGLTLFTIGLVKKIFFADSMGDVVNPVFDNPMGHTLPTYWLAMLGYTVQIYCDFSGYTDMALGSSIMLGVRLPINFNKPYIAINLQDFWHRWHITLSKWLRQYIYIPLGGNRCSRPKYLSNIIVTMVVCGIWHGANWTFLLWGILHGIGLVVIGVTKFSQTATRAMKIIPNQLKWLLTFVFIVVTWVFFRSPNVDTARIILIGAFTGDLNFDIVFFEANVFYLTLLGLFAIVHRFDSLSNVRFVYRWINKGVLTTFVIIAFATAIAITTDNPKAFIYFDF</sequence>
<feature type="non-terminal residue" evidence="10">
    <location>
        <position position="1"/>
    </location>
</feature>
<evidence type="ECO:0000256" key="8">
    <source>
        <dbReference type="ARBA" id="ARBA00023315"/>
    </source>
</evidence>
<dbReference type="PIRSF" id="PIRSF016636">
    <property type="entry name" value="AlgI_DltB"/>
    <property type="match status" value="1"/>
</dbReference>
<feature type="transmembrane region" description="Helical" evidence="9">
    <location>
        <begin position="337"/>
        <end position="359"/>
    </location>
</feature>
<keyword evidence="4" id="KW-0808">Transferase</keyword>
<dbReference type="PANTHER" id="PTHR13285">
    <property type="entry name" value="ACYLTRANSFERASE"/>
    <property type="match status" value="1"/>
</dbReference>
<evidence type="ECO:0000256" key="7">
    <source>
        <dbReference type="ARBA" id="ARBA00023136"/>
    </source>
</evidence>
<feature type="transmembrane region" description="Helical" evidence="9">
    <location>
        <begin position="242"/>
        <end position="259"/>
    </location>
</feature>
<comment type="similarity">
    <text evidence="2">Belongs to the membrane-bound acyltransferase family.</text>
</comment>
<dbReference type="Pfam" id="PF03062">
    <property type="entry name" value="MBOAT"/>
    <property type="match status" value="1"/>
</dbReference>
<proteinExistence type="inferred from homology"/>
<feature type="transmembrane region" description="Helical" evidence="9">
    <location>
        <begin position="296"/>
        <end position="313"/>
    </location>
</feature>
<evidence type="ECO:0000313" key="10">
    <source>
        <dbReference type="EMBL" id="SVB66553.1"/>
    </source>
</evidence>
<dbReference type="InterPro" id="IPR028362">
    <property type="entry name" value="AlgI"/>
</dbReference>
<evidence type="ECO:0000256" key="3">
    <source>
        <dbReference type="ARBA" id="ARBA00022475"/>
    </source>
</evidence>
<accession>A0A382FWA8</accession>
<name>A0A382FWA8_9ZZZZ</name>
<evidence type="ECO:0000256" key="5">
    <source>
        <dbReference type="ARBA" id="ARBA00022692"/>
    </source>
</evidence>
<dbReference type="PIRSF" id="PIRSF500217">
    <property type="entry name" value="AlgI"/>
    <property type="match status" value="1"/>
</dbReference>
<organism evidence="10">
    <name type="scientific">marine metagenome</name>
    <dbReference type="NCBI Taxonomy" id="408172"/>
    <lineage>
        <taxon>unclassified sequences</taxon>
        <taxon>metagenomes</taxon>
        <taxon>ecological metagenomes</taxon>
    </lineage>
</organism>
<dbReference type="InterPro" id="IPR024194">
    <property type="entry name" value="Ac/AlaTfrase_AlgI/DltB"/>
</dbReference>
<feature type="transmembrane region" description="Helical" evidence="9">
    <location>
        <begin position="123"/>
        <end position="141"/>
    </location>
</feature>
<feature type="transmembrane region" description="Helical" evidence="9">
    <location>
        <begin position="371"/>
        <end position="391"/>
    </location>
</feature>
<dbReference type="InterPro" id="IPR004299">
    <property type="entry name" value="MBOAT_fam"/>
</dbReference>
<gene>
    <name evidence="10" type="ORF">METZ01_LOCUS219407</name>
</gene>
<dbReference type="GO" id="GO:0005886">
    <property type="term" value="C:plasma membrane"/>
    <property type="evidence" value="ECO:0007669"/>
    <property type="project" value="UniProtKB-SubCell"/>
</dbReference>
<keyword evidence="7 9" id="KW-0472">Membrane</keyword>
<feature type="transmembrane region" description="Helical" evidence="9">
    <location>
        <begin position="265"/>
        <end position="284"/>
    </location>
</feature>
<dbReference type="AlphaFoldDB" id="A0A382FWA8"/>
<feature type="transmembrane region" description="Helical" evidence="9">
    <location>
        <begin position="15"/>
        <end position="31"/>
    </location>
</feature>
<dbReference type="GO" id="GO:0016746">
    <property type="term" value="F:acyltransferase activity"/>
    <property type="evidence" value="ECO:0007669"/>
    <property type="project" value="UniProtKB-KW"/>
</dbReference>
<evidence type="ECO:0000256" key="9">
    <source>
        <dbReference type="SAM" id="Phobius"/>
    </source>
</evidence>
<feature type="transmembrane region" description="Helical" evidence="9">
    <location>
        <begin position="43"/>
        <end position="71"/>
    </location>
</feature>
<evidence type="ECO:0000256" key="2">
    <source>
        <dbReference type="ARBA" id="ARBA00010323"/>
    </source>
</evidence>
<dbReference type="PANTHER" id="PTHR13285:SF23">
    <property type="entry name" value="TEICHOIC ACID D-ALANYLTRANSFERASE"/>
    <property type="match status" value="1"/>
</dbReference>
<evidence type="ECO:0008006" key="11">
    <source>
        <dbReference type="Google" id="ProtNLM"/>
    </source>
</evidence>
<dbReference type="EMBL" id="UINC01051878">
    <property type="protein sequence ID" value="SVB66553.1"/>
    <property type="molecule type" value="Genomic_DNA"/>
</dbReference>
<dbReference type="InterPro" id="IPR051085">
    <property type="entry name" value="MB_O-acyltransferase"/>
</dbReference>
<evidence type="ECO:0000256" key="4">
    <source>
        <dbReference type="ARBA" id="ARBA00022679"/>
    </source>
</evidence>
<reference evidence="10" key="1">
    <citation type="submission" date="2018-05" db="EMBL/GenBank/DDBJ databases">
        <authorList>
            <person name="Lanie J.A."/>
            <person name="Ng W.-L."/>
            <person name="Kazmierczak K.M."/>
            <person name="Andrzejewski T.M."/>
            <person name="Davidsen T.M."/>
            <person name="Wayne K.J."/>
            <person name="Tettelin H."/>
            <person name="Glass J.I."/>
            <person name="Rusch D."/>
            <person name="Podicherti R."/>
            <person name="Tsui H.-C.T."/>
            <person name="Winkler M.E."/>
        </authorList>
    </citation>
    <scope>NUCLEOTIDE SEQUENCE</scope>
</reference>
<keyword evidence="6 9" id="KW-1133">Transmembrane helix</keyword>
<evidence type="ECO:0000256" key="1">
    <source>
        <dbReference type="ARBA" id="ARBA00004651"/>
    </source>
</evidence>
<comment type="subcellular location">
    <subcellularLocation>
        <location evidence="1">Cell membrane</location>
        <topology evidence="1">Multi-pass membrane protein</topology>
    </subcellularLocation>
</comment>
<keyword evidence="5 9" id="KW-0812">Transmembrane</keyword>
<dbReference type="GO" id="GO:0042121">
    <property type="term" value="P:alginic acid biosynthetic process"/>
    <property type="evidence" value="ECO:0007669"/>
    <property type="project" value="InterPro"/>
</dbReference>